<dbReference type="InterPro" id="IPR036388">
    <property type="entry name" value="WH-like_DNA-bd_sf"/>
</dbReference>
<dbReference type="GeneID" id="86928245"/>
<evidence type="ECO:0000256" key="2">
    <source>
        <dbReference type="ARBA" id="ARBA00023125"/>
    </source>
</evidence>
<dbReference type="PANTHER" id="PTHR38445:SF7">
    <property type="entry name" value="GNTR-FAMILY TRANSCRIPTIONAL REGULATOR"/>
    <property type="match status" value="1"/>
</dbReference>
<name>A0A268S3A6_SHOCL</name>
<organism evidence="6 7">
    <name type="scientific">Shouchella clausii</name>
    <name type="common">Alkalihalobacillus clausii</name>
    <dbReference type="NCBI Taxonomy" id="79880"/>
    <lineage>
        <taxon>Bacteria</taxon>
        <taxon>Bacillati</taxon>
        <taxon>Bacillota</taxon>
        <taxon>Bacilli</taxon>
        <taxon>Bacillales</taxon>
        <taxon>Bacillaceae</taxon>
        <taxon>Shouchella</taxon>
    </lineage>
</organism>
<evidence type="ECO:0000313" key="6">
    <source>
        <dbReference type="EMBL" id="PAF26992.1"/>
    </source>
</evidence>
<evidence type="ECO:0000313" key="5">
    <source>
        <dbReference type="EMBL" id="PAE88821.1"/>
    </source>
</evidence>
<dbReference type="PANTHER" id="PTHR38445">
    <property type="entry name" value="HTH-TYPE TRANSCRIPTIONAL REPRESSOR YTRA"/>
    <property type="match status" value="1"/>
</dbReference>
<dbReference type="GO" id="GO:0003700">
    <property type="term" value="F:DNA-binding transcription factor activity"/>
    <property type="evidence" value="ECO:0007669"/>
    <property type="project" value="InterPro"/>
</dbReference>
<dbReference type="Proteomes" id="UP000216207">
    <property type="component" value="Unassembled WGS sequence"/>
</dbReference>
<dbReference type="PROSITE" id="PS50949">
    <property type="entry name" value="HTH_GNTR"/>
    <property type="match status" value="1"/>
</dbReference>
<keyword evidence="1" id="KW-0805">Transcription regulation</keyword>
<evidence type="ECO:0000256" key="3">
    <source>
        <dbReference type="ARBA" id="ARBA00023163"/>
    </source>
</evidence>
<protein>
    <submittedName>
        <fullName evidence="6">GntR family transcriptional regulator</fullName>
    </submittedName>
</protein>
<evidence type="ECO:0000313" key="7">
    <source>
        <dbReference type="Proteomes" id="UP000216133"/>
    </source>
</evidence>
<evidence type="ECO:0000259" key="4">
    <source>
        <dbReference type="PROSITE" id="PS50949"/>
    </source>
</evidence>
<feature type="domain" description="HTH gntR-type" evidence="4">
    <location>
        <begin position="15"/>
        <end position="83"/>
    </location>
</feature>
<keyword evidence="2" id="KW-0238">DNA-binding</keyword>
<dbReference type="EMBL" id="NPBS01000024">
    <property type="protein sequence ID" value="PAF26992.1"/>
    <property type="molecule type" value="Genomic_DNA"/>
</dbReference>
<evidence type="ECO:0000313" key="8">
    <source>
        <dbReference type="Proteomes" id="UP000216207"/>
    </source>
</evidence>
<dbReference type="InterPro" id="IPR036390">
    <property type="entry name" value="WH_DNA-bd_sf"/>
</dbReference>
<dbReference type="SUPFAM" id="SSF46785">
    <property type="entry name" value="Winged helix' DNA-binding domain"/>
    <property type="match status" value="1"/>
</dbReference>
<accession>A0A268S3A6</accession>
<dbReference type="SMART" id="SM00345">
    <property type="entry name" value="HTH_GNTR"/>
    <property type="match status" value="1"/>
</dbReference>
<keyword evidence="3" id="KW-0804">Transcription</keyword>
<dbReference type="RefSeq" id="WP_035205854.1">
    <property type="nucleotide sequence ID" value="NZ_CP012475.1"/>
</dbReference>
<evidence type="ECO:0000256" key="1">
    <source>
        <dbReference type="ARBA" id="ARBA00023015"/>
    </source>
</evidence>
<dbReference type="InterPro" id="IPR000524">
    <property type="entry name" value="Tscrpt_reg_HTH_GntR"/>
</dbReference>
<sequence>MSDRLPIQLDESSRTPIYDQIEAQLKSLIVSGQLPAGTALPSIRKLAASLSCSVITTRRSYQNLEQQGYIKTIQGKGTFVSEMSMQDQSEQKQEAVQKALEQAAAVGRSYGYSKEELSNWFAAVLEGGEER</sequence>
<proteinExistence type="predicted"/>
<gene>
    <name evidence="6" type="ORF">CHH61_05350</name>
    <name evidence="5" type="ORF">CHH72_10630</name>
</gene>
<dbReference type="CDD" id="cd07377">
    <property type="entry name" value="WHTH_GntR"/>
    <property type="match status" value="1"/>
</dbReference>
<comment type="caution">
    <text evidence="6">The sequence shown here is derived from an EMBL/GenBank/DDBJ whole genome shotgun (WGS) entry which is preliminary data.</text>
</comment>
<dbReference type="Proteomes" id="UP000216133">
    <property type="component" value="Unassembled WGS sequence"/>
</dbReference>
<reference evidence="7 8" key="1">
    <citation type="submission" date="2017-07" db="EMBL/GenBank/DDBJ databases">
        <title>Isolation and whole genome analysis of endospore-forming bacteria from heroin.</title>
        <authorList>
            <person name="Kalinowski J."/>
            <person name="Ahrens B."/>
            <person name="Al-Dilaimi A."/>
            <person name="Winkler A."/>
            <person name="Wibberg D."/>
            <person name="Schleenbecker U."/>
            <person name="Ruckert C."/>
            <person name="Wolfel R."/>
            <person name="Grass G."/>
        </authorList>
    </citation>
    <scope>NUCLEOTIDE SEQUENCE [LARGE SCALE GENOMIC DNA]</scope>
    <source>
        <strain evidence="6 7">7523-2</strain>
        <strain evidence="5 8">7539</strain>
    </source>
</reference>
<dbReference type="AlphaFoldDB" id="A0A268S3A6"/>
<dbReference type="EMBL" id="NPCC01000012">
    <property type="protein sequence ID" value="PAE88821.1"/>
    <property type="molecule type" value="Genomic_DNA"/>
</dbReference>
<dbReference type="Gene3D" id="1.10.10.10">
    <property type="entry name" value="Winged helix-like DNA-binding domain superfamily/Winged helix DNA-binding domain"/>
    <property type="match status" value="1"/>
</dbReference>
<dbReference type="GO" id="GO:0003677">
    <property type="term" value="F:DNA binding"/>
    <property type="evidence" value="ECO:0007669"/>
    <property type="project" value="UniProtKB-KW"/>
</dbReference>
<dbReference type="Pfam" id="PF00392">
    <property type="entry name" value="GntR"/>
    <property type="match status" value="1"/>
</dbReference>